<name>A0ABT1QZ27_9GAMM</name>
<proteinExistence type="predicted"/>
<dbReference type="SMART" id="SM00240">
    <property type="entry name" value="FHA"/>
    <property type="match status" value="1"/>
</dbReference>
<comment type="caution">
    <text evidence="6">The sequence shown here is derived from an EMBL/GenBank/DDBJ whole genome shotgun (WGS) entry which is preliminary data.</text>
</comment>
<dbReference type="InterPro" id="IPR000253">
    <property type="entry name" value="FHA_dom"/>
</dbReference>
<dbReference type="EMBL" id="JANFQO010000033">
    <property type="protein sequence ID" value="MCQ4167539.1"/>
    <property type="molecule type" value="Genomic_DNA"/>
</dbReference>
<gene>
    <name evidence="6" type="ORF">NM961_22730</name>
</gene>
<keyword evidence="7" id="KW-1185">Reference proteome</keyword>
<protein>
    <recommendedName>
        <fullName evidence="1">diguanylate cyclase</fullName>
        <ecNumber evidence="1">2.7.7.65</ecNumber>
    </recommendedName>
</protein>
<dbReference type="Proteomes" id="UP001165498">
    <property type="component" value="Unassembled WGS sequence"/>
</dbReference>
<evidence type="ECO:0000256" key="3">
    <source>
        <dbReference type="SAM" id="MobiDB-lite"/>
    </source>
</evidence>
<feature type="domain" description="GGDEF" evidence="5">
    <location>
        <begin position="165"/>
        <end position="298"/>
    </location>
</feature>
<dbReference type="GO" id="GO:0052621">
    <property type="term" value="F:diguanylate cyclase activity"/>
    <property type="evidence" value="ECO:0007669"/>
    <property type="project" value="UniProtKB-EC"/>
</dbReference>
<evidence type="ECO:0000313" key="6">
    <source>
        <dbReference type="EMBL" id="MCQ4167539.1"/>
    </source>
</evidence>
<dbReference type="NCBIfam" id="TIGR00254">
    <property type="entry name" value="GGDEF"/>
    <property type="match status" value="1"/>
</dbReference>
<dbReference type="Gene3D" id="2.60.200.20">
    <property type="match status" value="1"/>
</dbReference>
<dbReference type="InterPro" id="IPR000160">
    <property type="entry name" value="GGDEF_dom"/>
</dbReference>
<dbReference type="EC" id="2.7.7.65" evidence="1"/>
<dbReference type="CDD" id="cd00060">
    <property type="entry name" value="FHA"/>
    <property type="match status" value="1"/>
</dbReference>
<dbReference type="PANTHER" id="PTHR45138:SF9">
    <property type="entry name" value="DIGUANYLATE CYCLASE DGCM-RELATED"/>
    <property type="match status" value="1"/>
</dbReference>
<evidence type="ECO:0000256" key="2">
    <source>
        <dbReference type="ARBA" id="ARBA00034247"/>
    </source>
</evidence>
<dbReference type="PROSITE" id="PS50006">
    <property type="entry name" value="FHA_DOMAIN"/>
    <property type="match status" value="1"/>
</dbReference>
<dbReference type="Pfam" id="PF00498">
    <property type="entry name" value="FHA"/>
    <property type="match status" value="1"/>
</dbReference>
<dbReference type="SUPFAM" id="SSF55073">
    <property type="entry name" value="Nucleotide cyclase"/>
    <property type="match status" value="1"/>
</dbReference>
<dbReference type="SUPFAM" id="SSF49879">
    <property type="entry name" value="SMAD/FHA domain"/>
    <property type="match status" value="1"/>
</dbReference>
<dbReference type="Gene3D" id="3.30.70.270">
    <property type="match status" value="1"/>
</dbReference>
<dbReference type="PROSITE" id="PS50887">
    <property type="entry name" value="GGDEF"/>
    <property type="match status" value="1"/>
</dbReference>
<reference evidence="6" key="1">
    <citation type="submission" date="2022-07" db="EMBL/GenBank/DDBJ databases">
        <title>Tahibacter sp., a new gammaproteobacterium isolated from the silt sample collected at pig farm.</title>
        <authorList>
            <person name="Chen H."/>
        </authorList>
    </citation>
    <scope>NUCLEOTIDE SEQUENCE</scope>
    <source>
        <strain evidence="6">P2K</strain>
    </source>
</reference>
<feature type="domain" description="FHA" evidence="4">
    <location>
        <begin position="48"/>
        <end position="97"/>
    </location>
</feature>
<organism evidence="6 7">
    <name type="scientific">Tahibacter harae</name>
    <dbReference type="NCBI Taxonomy" id="2963937"/>
    <lineage>
        <taxon>Bacteria</taxon>
        <taxon>Pseudomonadati</taxon>
        <taxon>Pseudomonadota</taxon>
        <taxon>Gammaproteobacteria</taxon>
        <taxon>Lysobacterales</taxon>
        <taxon>Rhodanobacteraceae</taxon>
        <taxon>Tahibacter</taxon>
    </lineage>
</organism>
<evidence type="ECO:0000256" key="1">
    <source>
        <dbReference type="ARBA" id="ARBA00012528"/>
    </source>
</evidence>
<dbReference type="InterPro" id="IPR008984">
    <property type="entry name" value="SMAD_FHA_dom_sf"/>
</dbReference>
<keyword evidence="6" id="KW-0808">Transferase</keyword>
<dbReference type="InterPro" id="IPR050469">
    <property type="entry name" value="Diguanylate_Cyclase"/>
</dbReference>
<evidence type="ECO:0000259" key="5">
    <source>
        <dbReference type="PROSITE" id="PS50887"/>
    </source>
</evidence>
<feature type="region of interest" description="Disordered" evidence="3">
    <location>
        <begin position="1"/>
        <end position="22"/>
    </location>
</feature>
<dbReference type="InterPro" id="IPR029787">
    <property type="entry name" value="Nucleotide_cyclase"/>
</dbReference>
<evidence type="ECO:0000259" key="4">
    <source>
        <dbReference type="PROSITE" id="PS50006"/>
    </source>
</evidence>
<keyword evidence="6" id="KW-0548">Nucleotidyltransferase</keyword>
<dbReference type="Pfam" id="PF00990">
    <property type="entry name" value="GGDEF"/>
    <property type="match status" value="1"/>
</dbReference>
<dbReference type="RefSeq" id="WP_255916724.1">
    <property type="nucleotide sequence ID" value="NZ_JANFQO010000033.1"/>
</dbReference>
<dbReference type="InterPro" id="IPR043128">
    <property type="entry name" value="Rev_trsase/Diguanyl_cyclase"/>
</dbReference>
<dbReference type="CDD" id="cd01949">
    <property type="entry name" value="GGDEF"/>
    <property type="match status" value="1"/>
</dbReference>
<sequence>MAPRSSNTTQRRTLRPPGGRSARQGSACVVVIHGENLGLRLELDDKPVVIGRSPDVELQINHRSISRLHCRIWREASGYRIRDLDSTNKTFLNEQPILEAELRDGDHIGVGDSVLKFMEQGSIEARYHEELYQLATSDPLTGLYNRRQFQELMEKEILRATRHLRTLCLALVDIDHFKPINDRYGHPAGDVVIRGIAQLLRHNARADQLIARIGGEEFALVFAEQSLADAVASAERLRRVIELNSFELGGKPATVTVSLGVAQWRRGMSGLSDLMRAADQQLYRAKQGGRNRVCYLDEVREP</sequence>
<feature type="compositionally biased region" description="Polar residues" evidence="3">
    <location>
        <begin position="1"/>
        <end position="11"/>
    </location>
</feature>
<dbReference type="PANTHER" id="PTHR45138">
    <property type="entry name" value="REGULATORY COMPONENTS OF SENSORY TRANSDUCTION SYSTEM"/>
    <property type="match status" value="1"/>
</dbReference>
<comment type="catalytic activity">
    <reaction evidence="2">
        <text>2 GTP = 3',3'-c-di-GMP + 2 diphosphate</text>
        <dbReference type="Rhea" id="RHEA:24898"/>
        <dbReference type="ChEBI" id="CHEBI:33019"/>
        <dbReference type="ChEBI" id="CHEBI:37565"/>
        <dbReference type="ChEBI" id="CHEBI:58805"/>
        <dbReference type="EC" id="2.7.7.65"/>
    </reaction>
</comment>
<evidence type="ECO:0000313" key="7">
    <source>
        <dbReference type="Proteomes" id="UP001165498"/>
    </source>
</evidence>
<dbReference type="SMART" id="SM00267">
    <property type="entry name" value="GGDEF"/>
    <property type="match status" value="1"/>
</dbReference>
<accession>A0ABT1QZ27</accession>